<keyword evidence="3 9" id="KW-0813">Transport</keyword>
<reference evidence="12 13" key="1">
    <citation type="submission" date="2024-10" db="EMBL/GenBank/DDBJ databases">
        <authorList>
            <person name="Deangelis K."/>
            <person name="Huntemann M."/>
            <person name="Clum A."/>
            <person name="Wang J."/>
            <person name="Palaniappan K."/>
            <person name="Ritter S."/>
            <person name="Chen I.-M."/>
            <person name="Stamatis D."/>
            <person name="Reddy T."/>
            <person name="O'Malley R."/>
            <person name="Daum C."/>
            <person name="Ng V."/>
            <person name="Ivanova N."/>
            <person name="Kyrpides N."/>
            <person name="Woyke T."/>
        </authorList>
    </citation>
    <scope>NUCLEOTIDE SEQUENCE [LARGE SCALE GENOMIC DNA]</scope>
    <source>
        <strain evidence="12 13">GAS97</strain>
    </source>
</reference>
<evidence type="ECO:0000256" key="9">
    <source>
        <dbReference type="RuleBase" id="RU363032"/>
    </source>
</evidence>
<feature type="transmembrane region" description="Helical" evidence="9">
    <location>
        <begin position="156"/>
        <end position="176"/>
    </location>
</feature>
<dbReference type="PANTHER" id="PTHR30614">
    <property type="entry name" value="MEMBRANE COMPONENT OF AMINO ACID ABC TRANSPORTER"/>
    <property type="match status" value="1"/>
</dbReference>
<keyword evidence="5" id="KW-0997">Cell inner membrane</keyword>
<evidence type="ECO:0000256" key="8">
    <source>
        <dbReference type="ARBA" id="ARBA00023136"/>
    </source>
</evidence>
<evidence type="ECO:0000256" key="10">
    <source>
        <dbReference type="SAM" id="MobiDB-lite"/>
    </source>
</evidence>
<feature type="transmembrane region" description="Helical" evidence="9">
    <location>
        <begin position="196"/>
        <end position="214"/>
    </location>
</feature>
<evidence type="ECO:0000256" key="3">
    <source>
        <dbReference type="ARBA" id="ARBA00022448"/>
    </source>
</evidence>
<feature type="domain" description="ABC transmembrane type-1" evidence="11">
    <location>
        <begin position="17"/>
        <end position="214"/>
    </location>
</feature>
<gene>
    <name evidence="12" type="ORF">ABH943_001940</name>
</gene>
<feature type="transmembrane region" description="Helical" evidence="9">
    <location>
        <begin position="12"/>
        <end position="36"/>
    </location>
</feature>
<dbReference type="Proteomes" id="UP001620514">
    <property type="component" value="Unassembled WGS sequence"/>
</dbReference>
<keyword evidence="6 9" id="KW-0812">Transmembrane</keyword>
<dbReference type="Pfam" id="PF00528">
    <property type="entry name" value="BPD_transp_1"/>
    <property type="match status" value="1"/>
</dbReference>
<dbReference type="PROSITE" id="PS50928">
    <property type="entry name" value="ABC_TM1"/>
    <property type="match status" value="1"/>
</dbReference>
<dbReference type="InterPro" id="IPR010065">
    <property type="entry name" value="AA_ABC_transptr_permease_3TM"/>
</dbReference>
<comment type="similarity">
    <text evidence="2">Belongs to the binding-protein-dependent transport system permease family. HisMQ subfamily.</text>
</comment>
<dbReference type="InterPro" id="IPR000515">
    <property type="entry name" value="MetI-like"/>
</dbReference>
<feature type="transmembrane region" description="Helical" evidence="9">
    <location>
        <begin position="86"/>
        <end position="104"/>
    </location>
</feature>
<evidence type="ECO:0000313" key="12">
    <source>
        <dbReference type="EMBL" id="MFK4441925.1"/>
    </source>
</evidence>
<comment type="caution">
    <text evidence="12">The sequence shown here is derived from an EMBL/GenBank/DDBJ whole genome shotgun (WGS) entry which is preliminary data.</text>
</comment>
<reference evidence="12 13" key="2">
    <citation type="submission" date="2024-11" db="EMBL/GenBank/DDBJ databases">
        <title>Using genomics to understand microbial adaptation to soil warming.</title>
        <authorList>
            <person name="Deangelis K.M. PhD."/>
        </authorList>
    </citation>
    <scope>NUCLEOTIDE SEQUENCE [LARGE SCALE GENOMIC DNA]</scope>
    <source>
        <strain evidence="12 13">GAS97</strain>
    </source>
</reference>
<keyword evidence="13" id="KW-1185">Reference proteome</keyword>
<keyword evidence="8 9" id="KW-0472">Membrane</keyword>
<accession>A0ABW8MGS9</accession>
<evidence type="ECO:0000256" key="5">
    <source>
        <dbReference type="ARBA" id="ARBA00022519"/>
    </source>
</evidence>
<evidence type="ECO:0000256" key="7">
    <source>
        <dbReference type="ARBA" id="ARBA00022989"/>
    </source>
</evidence>
<evidence type="ECO:0000256" key="6">
    <source>
        <dbReference type="ARBA" id="ARBA00022692"/>
    </source>
</evidence>
<organism evidence="12 13">
    <name type="scientific">Caballeronia udeis</name>
    <dbReference type="NCBI Taxonomy" id="1232866"/>
    <lineage>
        <taxon>Bacteria</taxon>
        <taxon>Pseudomonadati</taxon>
        <taxon>Pseudomonadota</taxon>
        <taxon>Betaproteobacteria</taxon>
        <taxon>Burkholderiales</taxon>
        <taxon>Burkholderiaceae</taxon>
        <taxon>Caballeronia</taxon>
    </lineage>
</organism>
<name>A0ABW8MGS9_9BURK</name>
<evidence type="ECO:0000256" key="4">
    <source>
        <dbReference type="ARBA" id="ARBA00022475"/>
    </source>
</evidence>
<evidence type="ECO:0000256" key="1">
    <source>
        <dbReference type="ARBA" id="ARBA00004429"/>
    </source>
</evidence>
<dbReference type="SUPFAM" id="SSF161098">
    <property type="entry name" value="MetI-like"/>
    <property type="match status" value="1"/>
</dbReference>
<dbReference type="PANTHER" id="PTHR30614:SF10">
    <property type="entry name" value="ARGININE ABC TRANSPORTER PERMEASE PROTEIN ARTM"/>
    <property type="match status" value="1"/>
</dbReference>
<evidence type="ECO:0000313" key="13">
    <source>
        <dbReference type="Proteomes" id="UP001620514"/>
    </source>
</evidence>
<dbReference type="RefSeq" id="WP_404605981.1">
    <property type="nucleotide sequence ID" value="NZ_JBIYDN010000004.1"/>
</dbReference>
<comment type="subcellular location">
    <subcellularLocation>
        <location evidence="1">Cell inner membrane</location>
        <topology evidence="1">Multi-pass membrane protein</topology>
    </subcellularLocation>
    <subcellularLocation>
        <location evidence="9">Cell membrane</location>
        <topology evidence="9">Multi-pass membrane protein</topology>
    </subcellularLocation>
</comment>
<dbReference type="Gene3D" id="1.10.3720.10">
    <property type="entry name" value="MetI-like"/>
    <property type="match status" value="1"/>
</dbReference>
<dbReference type="EMBL" id="JBIYDN010000004">
    <property type="protein sequence ID" value="MFK4441925.1"/>
    <property type="molecule type" value="Genomic_DNA"/>
</dbReference>
<sequence length="253" mass="27785">MNWQIVAENWQMFASGLVTTVLLLSGSILIGLLAAIPLSLMRVSKNRWLSWPVASLTFVIRGAPVVVLLYVVYFGLGQIEVVQESFLGPVLANATLCAVIALGISTAGYTAEIFAGCIQDLPHGEIEAAVGFGMPRMKIYRYVLIPAMFRRALPQYANEIILLLHATSLVSLITVIDLTGAARAVSSLFYISFEPYLTIGAIYLVLSMATQRVFKSLERRFLRHLRPHESQQAAALPPIPTNVRESTHEQTLG</sequence>
<evidence type="ECO:0000256" key="2">
    <source>
        <dbReference type="ARBA" id="ARBA00010072"/>
    </source>
</evidence>
<protein>
    <submittedName>
        <fullName evidence="12">Arginine/ornithine transport system permease protein</fullName>
    </submittedName>
</protein>
<keyword evidence="7 9" id="KW-1133">Transmembrane helix</keyword>
<dbReference type="InterPro" id="IPR043429">
    <property type="entry name" value="ArtM/GltK/GlnP/TcyL/YhdX-like"/>
</dbReference>
<evidence type="ECO:0000259" key="11">
    <source>
        <dbReference type="PROSITE" id="PS50928"/>
    </source>
</evidence>
<dbReference type="InterPro" id="IPR035906">
    <property type="entry name" value="MetI-like_sf"/>
</dbReference>
<feature type="region of interest" description="Disordered" evidence="10">
    <location>
        <begin position="232"/>
        <end position="253"/>
    </location>
</feature>
<proteinExistence type="inferred from homology"/>
<dbReference type="NCBIfam" id="TIGR01726">
    <property type="entry name" value="HEQRo_perm_3TM"/>
    <property type="match status" value="1"/>
</dbReference>
<keyword evidence="4" id="KW-1003">Cell membrane</keyword>
<dbReference type="CDD" id="cd06261">
    <property type="entry name" value="TM_PBP2"/>
    <property type="match status" value="1"/>
</dbReference>
<feature type="transmembrane region" description="Helical" evidence="9">
    <location>
        <begin position="48"/>
        <end position="74"/>
    </location>
</feature>